<keyword evidence="3" id="KW-1185">Reference proteome</keyword>
<feature type="region of interest" description="Disordered" evidence="1">
    <location>
        <begin position="244"/>
        <end position="281"/>
    </location>
</feature>
<dbReference type="OrthoDB" id="5485098at2"/>
<gene>
    <name evidence="2" type="ORF">B5P24_14980</name>
</gene>
<evidence type="ECO:0008006" key="4">
    <source>
        <dbReference type="Google" id="ProtNLM"/>
    </source>
</evidence>
<dbReference type="RefSeq" id="WP_094131010.1">
    <property type="nucleotide sequence ID" value="NZ_CP040788.1"/>
</dbReference>
<proteinExistence type="predicted"/>
<dbReference type="SUPFAM" id="SSF49879">
    <property type="entry name" value="SMAD/FHA domain"/>
    <property type="match status" value="1"/>
</dbReference>
<evidence type="ECO:0000313" key="2">
    <source>
        <dbReference type="EMBL" id="OQJ64206.1"/>
    </source>
</evidence>
<feature type="region of interest" description="Disordered" evidence="1">
    <location>
        <begin position="159"/>
        <end position="206"/>
    </location>
</feature>
<protein>
    <recommendedName>
        <fullName evidence="4">FHA domain-containing protein</fullName>
    </recommendedName>
</protein>
<sequence>MSEGSHRSAPASAGPAGVGVVVPHAAVLLPAGVAPDAVARVWETLAGSDVRAESLVAALPLRGDAEVASFGIAVHDEDGPDGARLQVVLRGDAVIDVAADGEVRRIDARGAVPFYLATLDRVVAYRLGRAVDGVAADVVDALPIVAGAVACGQVAWSRGAGNAPSSGRRHRGAHAGPDAAAEPPAVAAEPADATGSDPVVAPPVSEASARARQAAVATAAIPTAPADEGQAAPLPVHAFRIVPADETGRIDPGAPARATRSSDPERIPLDVPAVIGRRPRPPRVVRGAAPRLVTVPSPLGEVSSTHLGIRQEGGAVVVTDLDSTNGTAVLVPGAERLALHRGESLVVVPGTRVDVGDGVVLEILPAR</sequence>
<accession>A0A225CPC8</accession>
<dbReference type="InterPro" id="IPR008984">
    <property type="entry name" value="SMAD_FHA_dom_sf"/>
</dbReference>
<dbReference type="AlphaFoldDB" id="A0A225CPC8"/>
<reference evidence="2" key="1">
    <citation type="submission" date="2017-08" db="EMBL/GenBank/DDBJ databases">
        <title>Genomes of multiple Clavibacter strains from different subspecies.</title>
        <authorList>
            <person name="Yuan X.-K."/>
            <person name="Li X.-S."/>
            <person name="Nie J."/>
            <person name="De Boer S.H."/>
        </authorList>
    </citation>
    <scope>NUCLEOTIDE SEQUENCE [LARGE SCALE GENOMIC DNA]</scope>
    <source>
        <strain evidence="2">ATCC 33566</strain>
    </source>
</reference>
<dbReference type="Proteomes" id="UP000215316">
    <property type="component" value="Unassembled WGS sequence"/>
</dbReference>
<dbReference type="EMBL" id="MZMQ01000001">
    <property type="protein sequence ID" value="OQJ64206.1"/>
    <property type="molecule type" value="Genomic_DNA"/>
</dbReference>
<comment type="caution">
    <text evidence="2">The sequence shown here is derived from an EMBL/GenBank/DDBJ whole genome shotgun (WGS) entry which is preliminary data.</text>
</comment>
<organism evidence="2 3">
    <name type="scientific">Clavibacter tessellarius</name>
    <dbReference type="NCBI Taxonomy" id="31965"/>
    <lineage>
        <taxon>Bacteria</taxon>
        <taxon>Bacillati</taxon>
        <taxon>Actinomycetota</taxon>
        <taxon>Actinomycetes</taxon>
        <taxon>Micrococcales</taxon>
        <taxon>Microbacteriaceae</taxon>
        <taxon>Clavibacter</taxon>
    </lineage>
</organism>
<evidence type="ECO:0000313" key="3">
    <source>
        <dbReference type="Proteomes" id="UP000215316"/>
    </source>
</evidence>
<name>A0A225CPC8_9MICO</name>
<evidence type="ECO:0000256" key="1">
    <source>
        <dbReference type="SAM" id="MobiDB-lite"/>
    </source>
</evidence>
<dbReference type="Gene3D" id="2.60.200.20">
    <property type="match status" value="1"/>
</dbReference>
<feature type="compositionally biased region" description="Low complexity" evidence="1">
    <location>
        <begin position="174"/>
        <end position="193"/>
    </location>
</feature>